<dbReference type="KEGG" id="sari:H5J25_04195"/>
<accession>A0A974NW17</accession>
<dbReference type="AlphaFoldDB" id="A0A974NW17"/>
<dbReference type="PROSITE" id="PS51063">
    <property type="entry name" value="HTH_CRP_2"/>
    <property type="match status" value="1"/>
</dbReference>
<dbReference type="Pfam" id="PF13545">
    <property type="entry name" value="HTH_Crp_2"/>
    <property type="match status" value="1"/>
</dbReference>
<dbReference type="InterPro" id="IPR014710">
    <property type="entry name" value="RmlC-like_jellyroll"/>
</dbReference>
<dbReference type="SMART" id="SM00419">
    <property type="entry name" value="HTH_CRP"/>
    <property type="match status" value="1"/>
</dbReference>
<evidence type="ECO:0000313" key="5">
    <source>
        <dbReference type="EMBL" id="QQV77956.1"/>
    </source>
</evidence>
<dbReference type="RefSeq" id="WP_202094882.1">
    <property type="nucleotide sequence ID" value="NZ_CP061035.1"/>
</dbReference>
<dbReference type="GO" id="GO:0006355">
    <property type="term" value="P:regulation of DNA-templated transcription"/>
    <property type="evidence" value="ECO:0007669"/>
    <property type="project" value="InterPro"/>
</dbReference>
<evidence type="ECO:0000313" key="6">
    <source>
        <dbReference type="Proteomes" id="UP000595894"/>
    </source>
</evidence>
<dbReference type="InterPro" id="IPR012318">
    <property type="entry name" value="HTH_CRP"/>
</dbReference>
<dbReference type="Proteomes" id="UP000595894">
    <property type="component" value="Chromosome"/>
</dbReference>
<keyword evidence="2" id="KW-0238">DNA-binding</keyword>
<dbReference type="Gene3D" id="1.10.10.10">
    <property type="entry name" value="Winged helix-like DNA-binding domain superfamily/Winged helix DNA-binding domain"/>
    <property type="match status" value="1"/>
</dbReference>
<evidence type="ECO:0000256" key="1">
    <source>
        <dbReference type="ARBA" id="ARBA00023015"/>
    </source>
</evidence>
<evidence type="ECO:0000256" key="2">
    <source>
        <dbReference type="ARBA" id="ARBA00023125"/>
    </source>
</evidence>
<dbReference type="SUPFAM" id="SSF51206">
    <property type="entry name" value="cAMP-binding domain-like"/>
    <property type="match status" value="1"/>
</dbReference>
<organism evidence="5 6">
    <name type="scientific">Sphingomonas aliaeris</name>
    <dbReference type="NCBI Taxonomy" id="2759526"/>
    <lineage>
        <taxon>Bacteria</taxon>
        <taxon>Pseudomonadati</taxon>
        <taxon>Pseudomonadota</taxon>
        <taxon>Alphaproteobacteria</taxon>
        <taxon>Sphingomonadales</taxon>
        <taxon>Sphingomonadaceae</taxon>
        <taxon>Sphingomonas</taxon>
    </lineage>
</organism>
<reference evidence="6" key="1">
    <citation type="submission" date="2020-09" db="EMBL/GenBank/DDBJ databases">
        <title>Sphingomonas sp., a new species isolated from pork steak.</title>
        <authorList>
            <person name="Heidler von Heilborn D."/>
        </authorList>
    </citation>
    <scope>NUCLEOTIDE SEQUENCE [LARGE SCALE GENOMIC DNA]</scope>
</reference>
<gene>
    <name evidence="5" type="ORF">H5J25_04195</name>
</gene>
<keyword evidence="1" id="KW-0805">Transcription regulation</keyword>
<dbReference type="Pfam" id="PF00027">
    <property type="entry name" value="cNMP_binding"/>
    <property type="match status" value="1"/>
</dbReference>
<keyword evidence="3" id="KW-0804">Transcription</keyword>
<dbReference type="InterPro" id="IPR036390">
    <property type="entry name" value="WH_DNA-bd_sf"/>
</dbReference>
<evidence type="ECO:0000259" key="4">
    <source>
        <dbReference type="PROSITE" id="PS51063"/>
    </source>
</evidence>
<protein>
    <submittedName>
        <fullName evidence="5">Crp/Fnr family transcriptional regulator</fullName>
    </submittedName>
</protein>
<dbReference type="GO" id="GO:0003677">
    <property type="term" value="F:DNA binding"/>
    <property type="evidence" value="ECO:0007669"/>
    <property type="project" value="UniProtKB-KW"/>
</dbReference>
<dbReference type="Gene3D" id="2.60.120.10">
    <property type="entry name" value="Jelly Rolls"/>
    <property type="match status" value="1"/>
</dbReference>
<dbReference type="InterPro" id="IPR036388">
    <property type="entry name" value="WH-like_DNA-bd_sf"/>
</dbReference>
<dbReference type="EMBL" id="CP061035">
    <property type="protein sequence ID" value="QQV77956.1"/>
    <property type="molecule type" value="Genomic_DNA"/>
</dbReference>
<dbReference type="SUPFAM" id="SSF46785">
    <property type="entry name" value="Winged helix' DNA-binding domain"/>
    <property type="match status" value="1"/>
</dbReference>
<sequence length="243" mass="27180">MIGASAEAAQRLTEKLDRLIGLTTIERDAIAALQFRIEYVPAHTYLVREGDTVTQCCIVINGYACRHKVERAGGRQIVAFYMAGDILNLQHILLSKADDNLQTTTKAMVGWIATERLRQLGREHPCIAKAFAIDVLIDASIFREWVLNIGRRDAKIRVAHMICEFIARRKTLDTLSSFSMTLPFTQEQIADATGLTAVHVNRMLRALTDEGAFAHQNGQLTISDWKKLQTIADFNPGYLHEAA</sequence>
<feature type="domain" description="HTH crp-type" evidence="4">
    <location>
        <begin position="152"/>
        <end position="226"/>
    </location>
</feature>
<dbReference type="InterPro" id="IPR018490">
    <property type="entry name" value="cNMP-bd_dom_sf"/>
</dbReference>
<name>A0A974NW17_9SPHN</name>
<dbReference type="CDD" id="cd00038">
    <property type="entry name" value="CAP_ED"/>
    <property type="match status" value="1"/>
</dbReference>
<proteinExistence type="predicted"/>
<evidence type="ECO:0000256" key="3">
    <source>
        <dbReference type="ARBA" id="ARBA00023163"/>
    </source>
</evidence>
<dbReference type="InterPro" id="IPR000595">
    <property type="entry name" value="cNMP-bd_dom"/>
</dbReference>
<keyword evidence="6" id="KW-1185">Reference proteome</keyword>